<accession>A0A1D7W1U5</accession>
<dbReference type="EMBL" id="NRGP01000014">
    <property type="protein sequence ID" value="PCC46411.1"/>
    <property type="molecule type" value="Genomic_DNA"/>
</dbReference>
<evidence type="ECO:0000313" key="21">
    <source>
        <dbReference type="Proteomes" id="UP000217564"/>
    </source>
</evidence>
<evidence type="ECO:0000313" key="30">
    <source>
        <dbReference type="Proteomes" id="UP000283000"/>
    </source>
</evidence>
<dbReference type="Proteomes" id="UP000234525">
    <property type="component" value="Unassembled WGS sequence"/>
</dbReference>
<name>A0A1D7W1U5_BREAU</name>
<evidence type="ECO:0000313" key="15">
    <source>
        <dbReference type="EMBL" id="PCC50594.1"/>
    </source>
</evidence>
<evidence type="ECO:0000313" key="29">
    <source>
        <dbReference type="Proteomes" id="UP000282731"/>
    </source>
</evidence>
<evidence type="ECO:0000313" key="28">
    <source>
        <dbReference type="Proteomes" id="UP000234525"/>
    </source>
</evidence>
<evidence type="ECO:0000256" key="4">
    <source>
        <dbReference type="ARBA" id="ARBA00023136"/>
    </source>
</evidence>
<evidence type="ECO:0000313" key="27">
    <source>
        <dbReference type="Proteomes" id="UP000234327"/>
    </source>
</evidence>
<keyword evidence="4 6" id="KW-0472">Membrane</keyword>
<evidence type="ECO:0000313" key="23">
    <source>
        <dbReference type="Proteomes" id="UP000218377"/>
    </source>
</evidence>
<feature type="transmembrane region" description="Helical" evidence="6">
    <location>
        <begin position="85"/>
        <end position="110"/>
    </location>
</feature>
<dbReference type="eggNOG" id="COG0842">
    <property type="taxonomic scope" value="Bacteria"/>
</dbReference>
<dbReference type="EMBL" id="FXYZ01000004">
    <property type="protein sequence ID" value="SMX75212.1"/>
    <property type="molecule type" value="Genomic_DNA"/>
</dbReference>
<feature type="region of interest" description="Disordered" evidence="7">
    <location>
        <begin position="1"/>
        <end position="33"/>
    </location>
</feature>
<evidence type="ECO:0000313" key="9">
    <source>
        <dbReference type="EMBL" id="AOP52648.1"/>
    </source>
</evidence>
<evidence type="ECO:0000313" key="25">
    <source>
        <dbReference type="Proteomes" id="UP000234289"/>
    </source>
</evidence>
<dbReference type="Proteomes" id="UP000283000">
    <property type="component" value="Chromosome"/>
</dbReference>
<evidence type="ECO:0000259" key="8">
    <source>
        <dbReference type="PROSITE" id="PS51012"/>
    </source>
</evidence>
<dbReference type="PANTHER" id="PTHR43229:SF2">
    <property type="entry name" value="NODULATION PROTEIN J"/>
    <property type="match status" value="1"/>
</dbReference>
<evidence type="ECO:0000313" key="26">
    <source>
        <dbReference type="Proteomes" id="UP000234300"/>
    </source>
</evidence>
<reference evidence="20" key="2">
    <citation type="submission" date="2016-09" db="EMBL/GenBank/DDBJ databases">
        <title>Complete Genome Sequence of Brevibacterium linens SMQ-1335.</title>
        <authorList>
            <person name="de Melo A.G."/>
            <person name="Labrie S.J."/>
            <person name="Dumaresq J."/>
            <person name="Roberts R.J."/>
            <person name="Tremblay D.M."/>
            <person name="Moineau S."/>
        </authorList>
    </citation>
    <scope>NUCLEOTIDE SEQUENCE [LARGE SCALE GENOMIC DNA]</scope>
    <source>
        <strain evidence="20">SMQ-1335</strain>
    </source>
</reference>
<evidence type="ECO:0000313" key="17">
    <source>
        <dbReference type="EMBL" id="SMX75212.1"/>
    </source>
</evidence>
<keyword evidence="5" id="KW-0046">Antibiotic resistance</keyword>
<keyword evidence="2 6" id="KW-0812">Transmembrane</keyword>
<dbReference type="Proteomes" id="UP000094793">
    <property type="component" value="Chromosome"/>
</dbReference>
<dbReference type="InterPro" id="IPR013525">
    <property type="entry name" value="ABC2_TM"/>
</dbReference>
<reference evidence="9" key="1">
    <citation type="submission" date="2016-09" db="EMBL/GenBank/DDBJ databases">
        <title>Complete Genome Sequence of Brevibacterium aurantiacum SMQ-1335.</title>
        <authorList>
            <person name="de Melo A.G."/>
            <person name="Labrie S.J."/>
            <person name="Dumaresq J."/>
            <person name="Roberts R.J."/>
            <person name="Tremblay D.M."/>
            <person name="Moineau S."/>
        </authorList>
    </citation>
    <scope>NUCLEOTIDE SEQUENCE</scope>
    <source>
        <strain evidence="9">SMQ-1335</strain>
    </source>
</reference>
<dbReference type="KEGG" id="blin:BLSMQ_0936"/>
<dbReference type="EMBL" id="CP025330">
    <property type="protein sequence ID" value="AZT92542.1"/>
    <property type="molecule type" value="Genomic_DNA"/>
</dbReference>
<keyword evidence="3 6" id="KW-1133">Transmembrane helix</keyword>
<evidence type="ECO:0000313" key="20">
    <source>
        <dbReference type="Proteomes" id="UP000094793"/>
    </source>
</evidence>
<dbReference type="Proteomes" id="UP000217564">
    <property type="component" value="Unassembled WGS sequence"/>
</dbReference>
<dbReference type="GO" id="GO:0043190">
    <property type="term" value="C:ATP-binding cassette (ABC) transporter complex"/>
    <property type="evidence" value="ECO:0007669"/>
    <property type="project" value="InterPro"/>
</dbReference>
<evidence type="ECO:0000313" key="12">
    <source>
        <dbReference type="EMBL" id="PCC19047.1"/>
    </source>
</evidence>
<feature type="transmembrane region" description="Helical" evidence="6">
    <location>
        <begin position="199"/>
        <end position="219"/>
    </location>
</feature>
<evidence type="ECO:0000256" key="6">
    <source>
        <dbReference type="RuleBase" id="RU361157"/>
    </source>
</evidence>
<reference evidence="21 22" key="3">
    <citation type="journal article" date="2017" name="Elife">
        <title>Extensive horizontal gene transfer in cheese-associated bacteria.</title>
        <authorList>
            <person name="Bonham K.S."/>
            <person name="Wolfe B.E."/>
            <person name="Dutton R.J."/>
        </authorList>
    </citation>
    <scope>NUCLEOTIDE SEQUENCE [LARGE SCALE GENOMIC DNA]</scope>
    <source>
        <strain evidence="15 22">900_6</strain>
        <strain evidence="14 21">947_7</strain>
        <strain evidence="13 24">962_8</strain>
        <strain evidence="12 23">JB5</strain>
    </source>
</reference>
<dbReference type="EMBL" id="NRGX01000001">
    <property type="protein sequence ID" value="PCC19047.1"/>
    <property type="molecule type" value="Genomic_DNA"/>
</dbReference>
<sequence length="284" mass="29818">MTDHRTIAANDEASPAPSSAPIQPHRVRTRSRAPGASAEVALIGRSLRHAVRDVESMLMAIALPVLLMLMFTFVFGGALDPGGDYVNYVVPGIVLTCAGFGAASTSLSVANDMTSGFVDRLRAMPMRASAVITGHVVASLLKNLFATGVVIAVAVLIGFRPTADLGQWLATIALIALYILAITYLFAAIGLASKSAESANGYGFILLFLPYVSSAFVPVETMPGWLTVFADNQPITPIIDALRSLLIGTEMGNSGVLAVGWCAVILGLAAIWASRLFTAKVGRR</sequence>
<evidence type="ECO:0000313" key="22">
    <source>
        <dbReference type="Proteomes" id="UP000217720"/>
    </source>
</evidence>
<reference evidence="29 30" key="6">
    <citation type="submission" date="2017-12" db="EMBL/GenBank/DDBJ databases">
        <authorList>
            <person name="Levesque S."/>
        </authorList>
    </citation>
    <scope>NUCLEOTIDE SEQUENCE [LARGE SCALE GENOMIC DNA]</scope>
    <source>
        <strain evidence="10 30">SMQ-1417</strain>
        <strain evidence="11 29">SMQ-1420</strain>
    </source>
</reference>
<dbReference type="Proteomes" id="UP000234289">
    <property type="component" value="Unassembled WGS sequence"/>
</dbReference>
<dbReference type="Proteomes" id="UP000217720">
    <property type="component" value="Unassembled WGS sequence"/>
</dbReference>
<keyword evidence="28" id="KW-1185">Reference proteome</keyword>
<dbReference type="EMBL" id="FXZI01000014">
    <property type="protein sequence ID" value="SMY02865.1"/>
    <property type="molecule type" value="Genomic_DNA"/>
</dbReference>
<dbReference type="InterPro" id="IPR051784">
    <property type="entry name" value="Nod_factor_ABC_transporter"/>
</dbReference>
<dbReference type="PANTHER" id="PTHR43229">
    <property type="entry name" value="NODULATION PROTEIN J"/>
    <property type="match status" value="1"/>
</dbReference>
<dbReference type="InterPro" id="IPR047817">
    <property type="entry name" value="ABC2_TM_bact-type"/>
</dbReference>
<dbReference type="EMBL" id="NRGQ01000026">
    <property type="protein sequence ID" value="PCC41759.1"/>
    <property type="molecule type" value="Genomic_DNA"/>
</dbReference>
<dbReference type="GO" id="GO:0140359">
    <property type="term" value="F:ABC-type transporter activity"/>
    <property type="evidence" value="ECO:0007669"/>
    <property type="project" value="InterPro"/>
</dbReference>
<organism evidence="9 20">
    <name type="scientific">Brevibacterium aurantiacum</name>
    <dbReference type="NCBI Taxonomy" id="273384"/>
    <lineage>
        <taxon>Bacteria</taxon>
        <taxon>Bacillati</taxon>
        <taxon>Actinomycetota</taxon>
        <taxon>Actinomycetes</taxon>
        <taxon>Micrococcales</taxon>
        <taxon>Brevibacteriaceae</taxon>
        <taxon>Brevibacterium</taxon>
    </lineage>
</organism>
<evidence type="ECO:0000256" key="5">
    <source>
        <dbReference type="ARBA" id="ARBA00023251"/>
    </source>
</evidence>
<evidence type="ECO:0000256" key="2">
    <source>
        <dbReference type="ARBA" id="ARBA00022692"/>
    </source>
</evidence>
<dbReference type="Pfam" id="PF01061">
    <property type="entry name" value="ABC2_membrane"/>
    <property type="match status" value="1"/>
</dbReference>
<reference evidence="25 28" key="4">
    <citation type="submission" date="2017-03" db="EMBL/GenBank/DDBJ databases">
        <authorList>
            <person name="Monnet C."/>
        </authorList>
    </citation>
    <scope>NUCLEOTIDE SEQUENCE [LARGE SCALE GENOMIC DNA]</scope>
    <source>
        <strain evidence="28">ATCC 9175</strain>
        <strain evidence="25">CNRZ 920</strain>
    </source>
</reference>
<dbReference type="EMBL" id="NRGO01000007">
    <property type="protein sequence ID" value="PCC50594.1"/>
    <property type="molecule type" value="Genomic_DNA"/>
</dbReference>
<dbReference type="Proteomes" id="UP000234300">
    <property type="component" value="Unassembled WGS sequence"/>
</dbReference>
<dbReference type="OrthoDB" id="670210at2"/>
<comment type="similarity">
    <text evidence="6">Belongs to the ABC-2 integral membrane protein family.</text>
</comment>
<dbReference type="PROSITE" id="PS51012">
    <property type="entry name" value="ABC_TM2"/>
    <property type="match status" value="1"/>
</dbReference>
<dbReference type="Proteomes" id="UP000218377">
    <property type="component" value="Unassembled WGS sequence"/>
</dbReference>
<reference evidence="26 27" key="5">
    <citation type="submission" date="2017-03" db="EMBL/GenBank/DDBJ databases">
        <authorList>
            <person name="Afonso C.L."/>
            <person name="Miller P.J."/>
            <person name="Scott M.A."/>
            <person name="Spackman E."/>
            <person name="Goraichik I."/>
            <person name="Dimitrov K.M."/>
            <person name="Suarez D.L."/>
            <person name="Swayne D.E."/>
        </authorList>
    </citation>
    <scope>NUCLEOTIDE SEQUENCE [LARGE SCALE GENOMIC DNA]</scope>
    <source>
        <strain evidence="17">6</strain>
        <strain evidence="27">6(3)</strain>
        <strain evidence="19">8</strain>
        <strain evidence="26">8(6)</strain>
        <strain evidence="18">ATCC 9175</strain>
        <strain evidence="16">CNRZ 920</strain>
    </source>
</reference>
<accession>A0A2H1I132</accession>
<evidence type="ECO:0000313" key="24">
    <source>
        <dbReference type="Proteomes" id="UP000218620"/>
    </source>
</evidence>
<dbReference type="Proteomes" id="UP000282731">
    <property type="component" value="Chromosome"/>
</dbReference>
<feature type="transmembrane region" description="Helical" evidence="6">
    <location>
        <begin position="165"/>
        <end position="187"/>
    </location>
</feature>
<feature type="domain" description="ABC transmembrane type-2" evidence="8">
    <location>
        <begin position="55"/>
        <end position="280"/>
    </location>
</feature>
<dbReference type="EMBL" id="CP025334">
    <property type="protein sequence ID" value="AZT96394.1"/>
    <property type="molecule type" value="Genomic_DNA"/>
</dbReference>
<feature type="transmembrane region" description="Helical" evidence="6">
    <location>
        <begin position="131"/>
        <end position="159"/>
    </location>
</feature>
<accession>A0A2A3Z4G0</accession>
<dbReference type="GO" id="GO:0046677">
    <property type="term" value="P:response to antibiotic"/>
    <property type="evidence" value="ECO:0007669"/>
    <property type="project" value="UniProtKB-KW"/>
</dbReference>
<dbReference type="PATRIC" id="fig|1703.10.peg.958"/>
<evidence type="ECO:0000256" key="7">
    <source>
        <dbReference type="SAM" id="MobiDB-lite"/>
    </source>
</evidence>
<evidence type="ECO:0000313" key="19">
    <source>
        <dbReference type="EMBL" id="SMY02865.1"/>
    </source>
</evidence>
<dbReference type="GeneID" id="60905308"/>
<keyword evidence="6" id="KW-0813">Transport</keyword>
<comment type="subcellular location">
    <subcellularLocation>
        <location evidence="6">Cell membrane</location>
        <topology evidence="6">Multi-pass membrane protein</topology>
    </subcellularLocation>
    <subcellularLocation>
        <location evidence="1">Membrane</location>
        <topology evidence="1">Multi-pass membrane protein</topology>
    </subcellularLocation>
</comment>
<protein>
    <recommendedName>
        <fullName evidence="6">Transport permease protein</fullName>
    </recommendedName>
</protein>
<evidence type="ECO:0000313" key="10">
    <source>
        <dbReference type="EMBL" id="AZT92542.1"/>
    </source>
</evidence>
<dbReference type="EMBL" id="FXZG01000002">
    <property type="protein sequence ID" value="SMX68895.1"/>
    <property type="molecule type" value="Genomic_DNA"/>
</dbReference>
<keyword evidence="6" id="KW-1003">Cell membrane</keyword>
<dbReference type="InterPro" id="IPR000412">
    <property type="entry name" value="ABC_2_transport"/>
</dbReference>
<dbReference type="Proteomes" id="UP000234327">
    <property type="component" value="Unassembled WGS sequence"/>
</dbReference>
<evidence type="ECO:0000256" key="3">
    <source>
        <dbReference type="ARBA" id="ARBA00022989"/>
    </source>
</evidence>
<feature type="transmembrane region" description="Helical" evidence="6">
    <location>
        <begin position="57"/>
        <end position="79"/>
    </location>
</feature>
<gene>
    <name evidence="18" type="ORF">BAUR9175_03006</name>
    <name evidence="16" type="ORF">BAUR920_00579</name>
    <name evidence="17" type="ORF">BAURA63_01271</name>
    <name evidence="19" type="ORF">BAURA86_03252</name>
    <name evidence="9" type="ORF">BLSMQ_0936</name>
    <name evidence="15" type="ORF">CIK62_06695</name>
    <name evidence="14" type="ORF">CIK64_10065</name>
    <name evidence="13" type="ORF">CIK65_15765</name>
    <name evidence="12" type="ORF">CIK79_12520</name>
    <name evidence="10" type="ORF">CXR23_04780</name>
    <name evidence="11" type="ORF">CXR27_04715</name>
</gene>
<dbReference type="EMBL" id="CP017150">
    <property type="protein sequence ID" value="AOP52648.1"/>
    <property type="molecule type" value="Genomic_DNA"/>
</dbReference>
<dbReference type="PIRSF" id="PIRSF006648">
    <property type="entry name" value="DrrB"/>
    <property type="match status" value="1"/>
</dbReference>
<evidence type="ECO:0000256" key="1">
    <source>
        <dbReference type="ARBA" id="ARBA00004141"/>
    </source>
</evidence>
<dbReference type="RefSeq" id="WP_009883347.1">
    <property type="nucleotide sequence ID" value="NZ_AAGP01000016.1"/>
</dbReference>
<dbReference type="AlphaFoldDB" id="A0A1D7W1U5"/>
<reference evidence="29 30" key="7">
    <citation type="submission" date="2019-01" db="EMBL/GenBank/DDBJ databases">
        <title>Comparative genomic analysis of Brevibacterium aurantiacum sheds light on its evolution and its adaptation to smear-ripened cheeses.</title>
        <authorList>
            <person name="Moineau S."/>
        </authorList>
    </citation>
    <scope>NUCLEOTIDE SEQUENCE [LARGE SCALE GENOMIC DNA]</scope>
    <source>
        <strain evidence="10 30">SMQ-1417</strain>
        <strain evidence="11 29">SMQ-1420</strain>
    </source>
</reference>
<dbReference type="EMBL" id="FXZB01000022">
    <property type="protein sequence ID" value="SMX93335.1"/>
    <property type="molecule type" value="Genomic_DNA"/>
</dbReference>
<evidence type="ECO:0000313" key="18">
    <source>
        <dbReference type="EMBL" id="SMX93335.1"/>
    </source>
</evidence>
<evidence type="ECO:0000313" key="13">
    <source>
        <dbReference type="EMBL" id="PCC41759.1"/>
    </source>
</evidence>
<evidence type="ECO:0000313" key="14">
    <source>
        <dbReference type="EMBL" id="PCC46411.1"/>
    </source>
</evidence>
<evidence type="ECO:0000313" key="16">
    <source>
        <dbReference type="EMBL" id="SMX68895.1"/>
    </source>
</evidence>
<feature type="transmembrane region" description="Helical" evidence="6">
    <location>
        <begin position="255"/>
        <end position="277"/>
    </location>
</feature>
<proteinExistence type="inferred from homology"/>
<evidence type="ECO:0000313" key="11">
    <source>
        <dbReference type="EMBL" id="AZT96394.1"/>
    </source>
</evidence>
<dbReference type="Proteomes" id="UP000218620">
    <property type="component" value="Unassembled WGS sequence"/>
</dbReference>